<evidence type="ECO:0000313" key="3">
    <source>
        <dbReference type="Proteomes" id="UP001249394"/>
    </source>
</evidence>
<dbReference type="EMBL" id="CP134213">
    <property type="protein sequence ID" value="WND23404.1"/>
    <property type="molecule type" value="Genomic_DNA"/>
</dbReference>
<evidence type="ECO:0000256" key="1">
    <source>
        <dbReference type="SAM" id="MobiDB-lite"/>
    </source>
</evidence>
<feature type="region of interest" description="Disordered" evidence="1">
    <location>
        <begin position="79"/>
        <end position="99"/>
    </location>
</feature>
<feature type="compositionally biased region" description="Polar residues" evidence="1">
    <location>
        <begin position="80"/>
        <end position="91"/>
    </location>
</feature>
<gene>
    <name evidence="2" type="ORF">RI060_41415</name>
</gene>
<keyword evidence="3" id="KW-1185">Reference proteome</keyword>
<proteinExistence type="predicted"/>
<organism evidence="2 3">
    <name type="scientific">Streptomyces violaceus</name>
    <name type="common">Streptomyces venezuelae</name>
    <dbReference type="NCBI Taxonomy" id="1936"/>
    <lineage>
        <taxon>Bacteria</taxon>
        <taxon>Bacillati</taxon>
        <taxon>Actinomycetota</taxon>
        <taxon>Actinomycetes</taxon>
        <taxon>Kitasatosporales</taxon>
        <taxon>Streptomycetaceae</taxon>
        <taxon>Streptomyces</taxon>
    </lineage>
</organism>
<evidence type="ECO:0000313" key="2">
    <source>
        <dbReference type="EMBL" id="WND23404.1"/>
    </source>
</evidence>
<name>A0ABY9UM47_STRVL</name>
<sequence>MANVPGEKVADNPEFDVPLCTQNIPASLDIGPVRSGRLGDREHVLERRVQQGRLHAVRRPGRDAADPAARRRLRFRELSDSATSVRWSQLSRGVEEDHV</sequence>
<accession>A0ABY9UM47</accession>
<protein>
    <submittedName>
        <fullName evidence="2">Uncharacterized protein</fullName>
    </submittedName>
</protein>
<dbReference type="Proteomes" id="UP001249394">
    <property type="component" value="Chromosome"/>
</dbReference>
<reference evidence="2 3" key="1">
    <citation type="submission" date="2023-09" db="EMBL/GenBank/DDBJ databases">
        <title>The genome sequence of Streptomyces anthocyanicus.</title>
        <authorList>
            <person name="Mo P."/>
        </authorList>
    </citation>
    <scope>NUCLEOTIDE SEQUENCE [LARGE SCALE GENOMIC DNA]</scope>
    <source>
        <strain evidence="2 3">JCM 4387</strain>
    </source>
</reference>